<keyword evidence="7" id="KW-1185">Reference proteome</keyword>
<keyword evidence="3" id="KW-0378">Hydrolase</keyword>
<keyword evidence="2" id="KW-0645">Protease</keyword>
<dbReference type="InterPro" id="IPR001940">
    <property type="entry name" value="Peptidase_S1C"/>
</dbReference>
<dbReference type="InterPro" id="IPR036034">
    <property type="entry name" value="PDZ_sf"/>
</dbReference>
<dbReference type="Gene3D" id="2.30.42.10">
    <property type="match status" value="1"/>
</dbReference>
<reference evidence="6 7" key="1">
    <citation type="submission" date="2024-02" db="EMBL/GenBank/DDBJ databases">
        <authorList>
            <person name="Chen Y."/>
            <person name="Shah S."/>
            <person name="Dougan E. K."/>
            <person name="Thang M."/>
            <person name="Chan C."/>
        </authorList>
    </citation>
    <scope>NUCLEOTIDE SEQUENCE [LARGE SCALE GENOMIC DNA]</scope>
</reference>
<comment type="similarity">
    <text evidence="1">Belongs to the peptidase S1C family.</text>
</comment>
<dbReference type="PANTHER" id="PTHR45980:SF9">
    <property type="entry name" value="PROTEASE DO-LIKE 10, MITOCHONDRIAL-RELATED"/>
    <property type="match status" value="1"/>
</dbReference>
<evidence type="ECO:0000313" key="7">
    <source>
        <dbReference type="Proteomes" id="UP001642484"/>
    </source>
</evidence>
<evidence type="ECO:0000256" key="3">
    <source>
        <dbReference type="ARBA" id="ARBA00022801"/>
    </source>
</evidence>
<dbReference type="SUPFAM" id="SSF50494">
    <property type="entry name" value="Trypsin-like serine proteases"/>
    <property type="match status" value="1"/>
</dbReference>
<dbReference type="Gene3D" id="3.20.190.20">
    <property type="match status" value="1"/>
</dbReference>
<dbReference type="Proteomes" id="UP001642484">
    <property type="component" value="Unassembled WGS sequence"/>
</dbReference>
<dbReference type="InterPro" id="IPR041517">
    <property type="entry name" value="DEGP_PDZ"/>
</dbReference>
<evidence type="ECO:0000313" key="6">
    <source>
        <dbReference type="EMBL" id="CAK9101193.1"/>
    </source>
</evidence>
<accession>A0ABP0RKP3</accession>
<dbReference type="InterPro" id="IPR046449">
    <property type="entry name" value="DEGP_PDZ_sf"/>
</dbReference>
<feature type="domain" description="Protease Do-like PDZ" evidence="5">
    <location>
        <begin position="404"/>
        <end position="553"/>
    </location>
</feature>
<dbReference type="InterPro" id="IPR009003">
    <property type="entry name" value="Peptidase_S1_PA"/>
</dbReference>
<comment type="caution">
    <text evidence="6">The sequence shown here is derived from an EMBL/GenBank/DDBJ whole genome shotgun (WGS) entry which is preliminary data.</text>
</comment>
<dbReference type="EMBL" id="CAXAMN010026195">
    <property type="protein sequence ID" value="CAK9101193.1"/>
    <property type="molecule type" value="Genomic_DNA"/>
</dbReference>
<name>A0ABP0RKP3_9DINO</name>
<dbReference type="PRINTS" id="PR00834">
    <property type="entry name" value="PROTEASES2C"/>
</dbReference>
<dbReference type="Pfam" id="PF13365">
    <property type="entry name" value="Trypsin_2"/>
    <property type="match status" value="1"/>
</dbReference>
<dbReference type="PANTHER" id="PTHR45980">
    <property type="match status" value="1"/>
</dbReference>
<organism evidence="6 7">
    <name type="scientific">Durusdinium trenchii</name>
    <dbReference type="NCBI Taxonomy" id="1381693"/>
    <lineage>
        <taxon>Eukaryota</taxon>
        <taxon>Sar</taxon>
        <taxon>Alveolata</taxon>
        <taxon>Dinophyceae</taxon>
        <taxon>Suessiales</taxon>
        <taxon>Symbiodiniaceae</taxon>
        <taxon>Durusdinium</taxon>
    </lineage>
</organism>
<dbReference type="InterPro" id="IPR043504">
    <property type="entry name" value="Peptidase_S1_PA_chymotrypsin"/>
</dbReference>
<evidence type="ECO:0000256" key="4">
    <source>
        <dbReference type="ARBA" id="ARBA00022825"/>
    </source>
</evidence>
<dbReference type="Gene3D" id="2.40.10.10">
    <property type="entry name" value="Trypsin-like serine proteases"/>
    <property type="match status" value="2"/>
</dbReference>
<proteinExistence type="inferred from homology"/>
<gene>
    <name evidence="6" type="ORF">CCMP2556_LOCUS47728</name>
</gene>
<dbReference type="SUPFAM" id="SSF50156">
    <property type="entry name" value="PDZ domain-like"/>
    <property type="match status" value="1"/>
</dbReference>
<keyword evidence="4" id="KW-0720">Serine protease</keyword>
<protein>
    <recommendedName>
        <fullName evidence="5">Protease Do-like PDZ domain-containing protein</fullName>
    </recommendedName>
</protein>
<evidence type="ECO:0000259" key="5">
    <source>
        <dbReference type="Pfam" id="PF17815"/>
    </source>
</evidence>
<dbReference type="Pfam" id="PF17815">
    <property type="entry name" value="PDZ_3"/>
    <property type="match status" value="1"/>
</dbReference>
<sequence>MIGIVATQSSFDTAGRGTCPWQSFLCHEVMTVLPLHIRLRPQRLAAAVFGRLGQTRHVQAAATRDPRDAVVKIFNTRQRPGWTVPWQDQPVESTSGSGAVIATRLGLGSEVGRAVLTAAHVIADSRYLQVQRTNDRFGGEKFRAHVVAVCHEIDLALLRLEEEEVLEEMEPLVVGSATELPRVFDKVRVVGYPIGGDACSVTEGVVSRVEVQEYSHSLRFGLALTVDAAINSGNSGGPLVDALSGHVVGVAFQKMVARGVELQGHAVPAPVIQRFLEDVASSAAGEGSPVRLKMPSLGCDYQSLEPPALRQSLGLDELKGILISRLHHADPGRHATGLAAGDVLLTFNGHKLDELGFADLFGRRLHFGAARDLCRVGSAVEMEVWRGGARHMVQQVLRPAQHLVPRGQYDVRPRFFIVGGLVFQALSNEYLQGWAAHERPAHLQELFIGGHATPERNEAVILAQILADLVNAGYDSGWVGAPVVSEVNGTAVRNLSHFVQLVEAGRQNHALPTGRLEIRVLLGGGPFRIVLPLKGLDEADERIQRIYGLPRLGSETYERS</sequence>
<evidence type="ECO:0000256" key="1">
    <source>
        <dbReference type="ARBA" id="ARBA00010541"/>
    </source>
</evidence>
<evidence type="ECO:0000256" key="2">
    <source>
        <dbReference type="ARBA" id="ARBA00022670"/>
    </source>
</evidence>